<protein>
    <submittedName>
        <fullName evidence="2">Ligand-binding protein SH3</fullName>
    </submittedName>
</protein>
<dbReference type="PANTHER" id="PTHR36007:SF2">
    <property type="entry name" value="TRANSPORT PROTEIN-RELATED"/>
    <property type="match status" value="1"/>
</dbReference>
<dbReference type="EMBL" id="SWLG01000001">
    <property type="protein sequence ID" value="TLS39422.1"/>
    <property type="molecule type" value="Genomic_DNA"/>
</dbReference>
<keyword evidence="3" id="KW-1185">Reference proteome</keyword>
<evidence type="ECO:0000256" key="1">
    <source>
        <dbReference type="SAM" id="Phobius"/>
    </source>
</evidence>
<evidence type="ECO:0000313" key="3">
    <source>
        <dbReference type="Proteomes" id="UP000308230"/>
    </source>
</evidence>
<feature type="transmembrane region" description="Helical" evidence="1">
    <location>
        <begin position="78"/>
        <end position="104"/>
    </location>
</feature>
<gene>
    <name evidence="2" type="ORF">FCL54_02915</name>
</gene>
<dbReference type="OrthoDB" id="360192at2"/>
<evidence type="ECO:0000313" key="2">
    <source>
        <dbReference type="EMBL" id="TLS39422.1"/>
    </source>
</evidence>
<keyword evidence="1" id="KW-0472">Membrane</keyword>
<dbReference type="PANTHER" id="PTHR36007">
    <property type="entry name" value="TRANSPORT PROTEIN-RELATED"/>
    <property type="match status" value="1"/>
</dbReference>
<feature type="transmembrane region" description="Helical" evidence="1">
    <location>
        <begin position="110"/>
        <end position="133"/>
    </location>
</feature>
<reference evidence="2 3" key="1">
    <citation type="submission" date="2019-04" db="EMBL/GenBank/DDBJ databases">
        <title>Bacillus caeni sp. nov., a bacterium isolated from mangrove sediment.</title>
        <authorList>
            <person name="Huang H."/>
            <person name="Mo K."/>
            <person name="Hu Y."/>
        </authorList>
    </citation>
    <scope>NUCLEOTIDE SEQUENCE [LARGE SCALE GENOMIC DNA]</scope>
    <source>
        <strain evidence="2 3">HB172195</strain>
    </source>
</reference>
<proteinExistence type="predicted"/>
<name>A0A5R9F6P1_9BACL</name>
<comment type="caution">
    <text evidence="2">The sequence shown here is derived from an EMBL/GenBank/DDBJ whole genome shotgun (WGS) entry which is preliminary data.</text>
</comment>
<dbReference type="Pfam" id="PF06695">
    <property type="entry name" value="Sm_multidrug_ex"/>
    <property type="match status" value="1"/>
</dbReference>
<dbReference type="InterPro" id="IPR009577">
    <property type="entry name" value="Sm_multidrug_ex"/>
</dbReference>
<dbReference type="Proteomes" id="UP000308230">
    <property type="component" value="Unassembled WGS sequence"/>
</dbReference>
<accession>A0A5R9F6P1</accession>
<feature type="transmembrane region" description="Helical" evidence="1">
    <location>
        <begin position="24"/>
        <end position="42"/>
    </location>
</feature>
<sequence length="134" mass="14729">MPILELRGGIPVAYTFGFGFTESFLLSIIGNALPIVPLLLLFKPVSNWLMRFTWYKKLYDWLHHRTVKKSGNVEKYGALGLILFTAVPLPTTGAYSACVAAAIFGIRFQYAFFAILTGVVVAGLGVGIAMYSIF</sequence>
<organism evidence="2 3">
    <name type="scientific">Exobacillus caeni</name>
    <dbReference type="NCBI Taxonomy" id="2574798"/>
    <lineage>
        <taxon>Bacteria</taxon>
        <taxon>Bacillati</taxon>
        <taxon>Bacillota</taxon>
        <taxon>Bacilli</taxon>
        <taxon>Bacillales</taxon>
        <taxon>Guptibacillaceae</taxon>
        <taxon>Exobacillus</taxon>
    </lineage>
</organism>
<keyword evidence="1" id="KW-1133">Transmembrane helix</keyword>
<keyword evidence="1" id="KW-0812">Transmembrane</keyword>
<dbReference type="AlphaFoldDB" id="A0A5R9F6P1"/>